<dbReference type="Proteomes" id="UP001381693">
    <property type="component" value="Unassembled WGS sequence"/>
</dbReference>
<reference evidence="2 3" key="1">
    <citation type="submission" date="2023-11" db="EMBL/GenBank/DDBJ databases">
        <title>Halocaridina rubra genome assembly.</title>
        <authorList>
            <person name="Smith C."/>
        </authorList>
    </citation>
    <scope>NUCLEOTIDE SEQUENCE [LARGE SCALE GENOMIC DNA]</scope>
    <source>
        <strain evidence="2">EP-1</strain>
        <tissue evidence="2">Whole</tissue>
    </source>
</reference>
<name>A0AAN9A3H1_HALRR</name>
<keyword evidence="1" id="KW-1133">Transmembrane helix</keyword>
<gene>
    <name evidence="2" type="primary">ZDHHC16_1</name>
    <name evidence="2" type="ORF">SK128_007827</name>
</gene>
<dbReference type="PANTHER" id="PTHR12246">
    <property type="entry name" value="PALMITOYLTRANSFERASE ZDHHC16"/>
    <property type="match status" value="1"/>
</dbReference>
<protein>
    <submittedName>
        <fullName evidence="2">Palmitoyltransferase zdhhc16</fullName>
        <ecNumber evidence="2">2.3.1.225</ecNumber>
    </submittedName>
</protein>
<accession>A0AAN9A3H1</accession>
<sequence length="192" mass="21631">MSLGFEIAYKEIWLGGESGPGLSEALEYMMDSEEEEEEILEGYPSRLNGTHMIPVYGGTTGVPVPIEPSKEEMETERQHYWYRFAIMYSGMLTTGVFFSLGGLALWHARLVSRGETSIEAHINKKETERLSKINQIYHNPYSFGTKENWRHFLGMVNGRGFLCTLLPSTHTPNGNGLTWVTSIHNASHDKAA</sequence>
<keyword evidence="1" id="KW-0472">Membrane</keyword>
<dbReference type="AlphaFoldDB" id="A0AAN9A3H1"/>
<dbReference type="GO" id="GO:0019706">
    <property type="term" value="F:protein-cysteine S-palmitoyltransferase activity"/>
    <property type="evidence" value="ECO:0007669"/>
    <property type="project" value="UniProtKB-EC"/>
</dbReference>
<dbReference type="InterPro" id="IPR039859">
    <property type="entry name" value="PFA4/ZDH16/20/ERF2-like"/>
</dbReference>
<comment type="caution">
    <text evidence="2">The sequence shown here is derived from an EMBL/GenBank/DDBJ whole genome shotgun (WGS) entry which is preliminary data.</text>
</comment>
<dbReference type="EC" id="2.3.1.225" evidence="2"/>
<keyword evidence="2" id="KW-0012">Acyltransferase</keyword>
<keyword evidence="2" id="KW-0808">Transferase</keyword>
<evidence type="ECO:0000313" key="2">
    <source>
        <dbReference type="EMBL" id="KAK7072849.1"/>
    </source>
</evidence>
<proteinExistence type="predicted"/>
<feature type="transmembrane region" description="Helical" evidence="1">
    <location>
        <begin position="80"/>
        <end position="106"/>
    </location>
</feature>
<keyword evidence="1" id="KW-0812">Transmembrane</keyword>
<evidence type="ECO:0000256" key="1">
    <source>
        <dbReference type="SAM" id="Phobius"/>
    </source>
</evidence>
<organism evidence="2 3">
    <name type="scientific">Halocaridina rubra</name>
    <name type="common">Hawaiian red shrimp</name>
    <dbReference type="NCBI Taxonomy" id="373956"/>
    <lineage>
        <taxon>Eukaryota</taxon>
        <taxon>Metazoa</taxon>
        <taxon>Ecdysozoa</taxon>
        <taxon>Arthropoda</taxon>
        <taxon>Crustacea</taxon>
        <taxon>Multicrustacea</taxon>
        <taxon>Malacostraca</taxon>
        <taxon>Eumalacostraca</taxon>
        <taxon>Eucarida</taxon>
        <taxon>Decapoda</taxon>
        <taxon>Pleocyemata</taxon>
        <taxon>Caridea</taxon>
        <taxon>Atyoidea</taxon>
        <taxon>Atyidae</taxon>
        <taxon>Halocaridina</taxon>
    </lineage>
</organism>
<dbReference type="EMBL" id="JAXCGZ010013324">
    <property type="protein sequence ID" value="KAK7072849.1"/>
    <property type="molecule type" value="Genomic_DNA"/>
</dbReference>
<evidence type="ECO:0000313" key="3">
    <source>
        <dbReference type="Proteomes" id="UP001381693"/>
    </source>
</evidence>
<keyword evidence="3" id="KW-1185">Reference proteome</keyword>